<comment type="caution">
    <text evidence="2">The sequence shown here is derived from an EMBL/GenBank/DDBJ whole genome shotgun (WGS) entry which is preliminary data.</text>
</comment>
<reference evidence="2" key="1">
    <citation type="submission" date="2016-06" db="EMBL/GenBank/DDBJ databases">
        <title>Draft Genome sequence of the fungus Inonotus baumii.</title>
        <authorList>
            <person name="Zhu H."/>
            <person name="Lin W."/>
        </authorList>
    </citation>
    <scope>NUCLEOTIDE SEQUENCE</scope>
    <source>
        <strain evidence="2">821</strain>
    </source>
</reference>
<feature type="region of interest" description="Disordered" evidence="1">
    <location>
        <begin position="38"/>
        <end position="79"/>
    </location>
</feature>
<dbReference type="Proteomes" id="UP000757232">
    <property type="component" value="Unassembled WGS sequence"/>
</dbReference>
<proteinExistence type="predicted"/>
<accession>A0A9Q5I5U4</accession>
<dbReference type="EMBL" id="LNZH02000015">
    <property type="protein sequence ID" value="OCB92218.1"/>
    <property type="molecule type" value="Genomic_DNA"/>
</dbReference>
<gene>
    <name evidence="2" type="ORF">A7U60_g389</name>
</gene>
<feature type="compositionally biased region" description="Acidic residues" evidence="1">
    <location>
        <begin position="66"/>
        <end position="79"/>
    </location>
</feature>
<keyword evidence="3" id="KW-1185">Reference proteome</keyword>
<feature type="compositionally biased region" description="Polar residues" evidence="1">
    <location>
        <begin position="38"/>
        <end position="61"/>
    </location>
</feature>
<dbReference type="AlphaFoldDB" id="A0A9Q5I5U4"/>
<evidence type="ECO:0000256" key="1">
    <source>
        <dbReference type="SAM" id="MobiDB-lite"/>
    </source>
</evidence>
<name>A0A9Q5I5U4_SANBA</name>
<organism evidence="2 3">
    <name type="scientific">Sanghuangporus baumii</name>
    <name type="common">Phellinus baumii</name>
    <dbReference type="NCBI Taxonomy" id="108892"/>
    <lineage>
        <taxon>Eukaryota</taxon>
        <taxon>Fungi</taxon>
        <taxon>Dikarya</taxon>
        <taxon>Basidiomycota</taxon>
        <taxon>Agaricomycotina</taxon>
        <taxon>Agaricomycetes</taxon>
        <taxon>Hymenochaetales</taxon>
        <taxon>Hymenochaetaceae</taxon>
        <taxon>Sanghuangporus</taxon>
    </lineage>
</organism>
<sequence length="149" mass="16795">MWRLIRCYTTGWWDVDYIGQHLPKCVLGSPISPQRFNFNSAEPTVSDTAPDTVSDTDSTAQPDVVEQPEQDVEMDSDSPDELNIMSKEELQAEALMFTGLINFGANAGLENIYLSYEDALEYESVRDELAKHFKLYELGPISFLLGVHI</sequence>
<evidence type="ECO:0000313" key="2">
    <source>
        <dbReference type="EMBL" id="OCB92218.1"/>
    </source>
</evidence>
<evidence type="ECO:0000313" key="3">
    <source>
        <dbReference type="Proteomes" id="UP000757232"/>
    </source>
</evidence>
<protein>
    <submittedName>
        <fullName evidence="2">Uncharacterized protein</fullName>
    </submittedName>
</protein>